<dbReference type="InterPro" id="IPR023066">
    <property type="entry name" value="Quinolinate_synth_type2"/>
</dbReference>
<feature type="binding site" evidence="10">
    <location>
        <position position="44"/>
    </location>
    <ligand>
        <name>iminosuccinate</name>
        <dbReference type="ChEBI" id="CHEBI:77875"/>
    </ligand>
</feature>
<dbReference type="GO" id="GO:0005829">
    <property type="term" value="C:cytosol"/>
    <property type="evidence" value="ECO:0007669"/>
    <property type="project" value="TreeGrafter"/>
</dbReference>
<feature type="binding site" evidence="10">
    <location>
        <position position="106"/>
    </location>
    <ligand>
        <name>[4Fe-4S] cluster</name>
        <dbReference type="ChEBI" id="CHEBI:49883"/>
    </ligand>
</feature>
<feature type="binding site" evidence="10">
    <location>
        <position position="149"/>
    </location>
    <ligand>
        <name>iminosuccinate</name>
        <dbReference type="ChEBI" id="CHEBI:77875"/>
    </ligand>
</feature>
<evidence type="ECO:0000256" key="4">
    <source>
        <dbReference type="ARBA" id="ARBA00022490"/>
    </source>
</evidence>
<dbReference type="NCBIfam" id="TIGR00550">
    <property type="entry name" value="nadA"/>
    <property type="match status" value="1"/>
</dbReference>
<dbReference type="AlphaFoldDB" id="A0A1H3VJC7"/>
<accession>A0A1H3VJC7</accession>
<evidence type="ECO:0000256" key="5">
    <source>
        <dbReference type="ARBA" id="ARBA00022642"/>
    </source>
</evidence>
<feature type="binding site" evidence="10">
    <location>
        <position position="235"/>
    </location>
    <ligand>
        <name>iminosuccinate</name>
        <dbReference type="ChEBI" id="CHEBI:77875"/>
    </ligand>
</feature>
<dbReference type="OrthoDB" id="9801204at2"/>
<dbReference type="Pfam" id="PF02445">
    <property type="entry name" value="NadA"/>
    <property type="match status" value="1"/>
</dbReference>
<keyword evidence="8 10" id="KW-0408">Iron</keyword>
<evidence type="ECO:0000313" key="12">
    <source>
        <dbReference type="Proteomes" id="UP000199041"/>
    </source>
</evidence>
<evidence type="ECO:0000256" key="7">
    <source>
        <dbReference type="ARBA" id="ARBA00022723"/>
    </source>
</evidence>
<dbReference type="FunFam" id="3.40.50.10800:FF:000003">
    <property type="entry name" value="Quinolinate synthase A"/>
    <property type="match status" value="1"/>
</dbReference>
<dbReference type="PANTHER" id="PTHR30573:SF0">
    <property type="entry name" value="QUINOLINATE SYNTHASE, CHLOROPLASTIC"/>
    <property type="match status" value="1"/>
</dbReference>
<reference evidence="11 12" key="1">
    <citation type="submission" date="2016-10" db="EMBL/GenBank/DDBJ databases">
        <authorList>
            <person name="de Groot N.N."/>
        </authorList>
    </citation>
    <scope>NUCLEOTIDE SEQUENCE [LARGE SCALE GENOMIC DNA]</scope>
    <source>
        <strain evidence="11 12">Vu-144</strain>
    </source>
</reference>
<keyword evidence="5 10" id="KW-0662">Pyridine nucleotide biosynthesis</keyword>
<comment type="function">
    <text evidence="10">Catalyzes the condensation of iminoaspartate with dihydroxyacetone phosphate to form quinolinate.</text>
</comment>
<name>A0A1H3VJC7_9BACT</name>
<evidence type="ECO:0000256" key="8">
    <source>
        <dbReference type="ARBA" id="ARBA00023004"/>
    </source>
</evidence>
<protein>
    <recommendedName>
        <fullName evidence="2 10">Quinolinate synthase</fullName>
        <ecNumber evidence="2 10">2.5.1.72</ecNumber>
    </recommendedName>
</protein>
<dbReference type="GO" id="GO:0008987">
    <property type="term" value="F:quinolinate synthetase A activity"/>
    <property type="evidence" value="ECO:0007669"/>
    <property type="project" value="UniProtKB-UniRule"/>
</dbReference>
<feature type="binding site" evidence="10">
    <location>
        <begin position="218"/>
        <end position="220"/>
    </location>
    <ligand>
        <name>iminosuccinate</name>
        <dbReference type="ChEBI" id="CHEBI:77875"/>
    </ligand>
</feature>
<keyword evidence="3 10" id="KW-0004">4Fe-4S</keyword>
<dbReference type="NCBIfam" id="NF006878">
    <property type="entry name" value="PRK09375.1-2"/>
    <property type="match status" value="1"/>
</dbReference>
<dbReference type="Gene3D" id="3.40.50.10800">
    <property type="entry name" value="NadA-like"/>
    <property type="match status" value="3"/>
</dbReference>
<gene>
    <name evidence="10" type="primary">nadA</name>
    <name evidence="11" type="ORF">SAMN05192529_101192</name>
</gene>
<dbReference type="EMBL" id="FNQY01000001">
    <property type="protein sequence ID" value="SDZ74781.1"/>
    <property type="molecule type" value="Genomic_DNA"/>
</dbReference>
<dbReference type="InterPro" id="IPR003473">
    <property type="entry name" value="NadA"/>
</dbReference>
<evidence type="ECO:0000256" key="9">
    <source>
        <dbReference type="ARBA" id="ARBA00023014"/>
    </source>
</evidence>
<dbReference type="Proteomes" id="UP000199041">
    <property type="component" value="Unassembled WGS sequence"/>
</dbReference>
<keyword evidence="4 10" id="KW-0963">Cytoplasm</keyword>
<evidence type="ECO:0000256" key="10">
    <source>
        <dbReference type="HAMAP-Rule" id="MF_00568"/>
    </source>
</evidence>
<feature type="binding site" evidence="10">
    <location>
        <position position="285"/>
    </location>
    <ligand>
        <name>[4Fe-4S] cluster</name>
        <dbReference type="ChEBI" id="CHEBI:49883"/>
    </ligand>
</feature>
<dbReference type="GO" id="GO:0046872">
    <property type="term" value="F:metal ion binding"/>
    <property type="evidence" value="ECO:0007669"/>
    <property type="project" value="UniProtKB-KW"/>
</dbReference>
<keyword evidence="6 10" id="KW-0808">Transferase</keyword>
<dbReference type="STRING" id="551991.SAMN05192529_101192"/>
<dbReference type="GO" id="GO:0051539">
    <property type="term" value="F:4 iron, 4 sulfur cluster binding"/>
    <property type="evidence" value="ECO:0007669"/>
    <property type="project" value="UniProtKB-KW"/>
</dbReference>
<evidence type="ECO:0000256" key="3">
    <source>
        <dbReference type="ARBA" id="ARBA00022485"/>
    </source>
</evidence>
<comment type="pathway">
    <text evidence="1 10">Cofactor biosynthesis; NAD(+) biosynthesis; quinolinate from iminoaspartate: step 1/1.</text>
</comment>
<dbReference type="HAMAP" id="MF_00568">
    <property type="entry name" value="NadA_type2"/>
    <property type="match status" value="1"/>
</dbReference>
<evidence type="ECO:0000256" key="6">
    <source>
        <dbReference type="ARBA" id="ARBA00022679"/>
    </source>
</evidence>
<comment type="subcellular location">
    <subcellularLocation>
        <location evidence="10">Cytoplasm</location>
    </subcellularLocation>
</comment>
<keyword evidence="9 10" id="KW-0411">Iron-sulfur</keyword>
<feature type="binding site" evidence="10">
    <location>
        <position position="192"/>
    </location>
    <ligand>
        <name>[4Fe-4S] cluster</name>
        <dbReference type="ChEBI" id="CHEBI:49883"/>
    </ligand>
</feature>
<keyword evidence="12" id="KW-1185">Reference proteome</keyword>
<dbReference type="SUPFAM" id="SSF142754">
    <property type="entry name" value="NadA-like"/>
    <property type="match status" value="1"/>
</dbReference>
<sequence length="335" mass="37076">MNIIEAKAVLDKKGFLDVAVDPSLDLFAEIEKLKKETNAIILAHYYQEADIQDLADYIGDSLGLAQQAATTDADVIVFAGVHFMAETAKILNPTKKVLLPDLNAGCSLADSAPAAAFKKFREDHPDHIVISYINCTAEVKALSDIICTSGNVEKIIESLPKDQKIIFAPDRNLGAYVNKLTGRNMLLWDGSCQVHEIFSLEKILSLKKQHPEALLLAHPECEEIILKEADFIGSTTQILKYATNSPAREFIVATEAGILHQMEKDSPDKVFIPAPPSNACACNDCPYMKLNTLEKLYLCMKYQLPEIKMDESLRLAAKKPIDKMMEISRKAGLIK</sequence>
<feature type="binding site" evidence="10">
    <location>
        <begin position="132"/>
        <end position="134"/>
    </location>
    <ligand>
        <name>iminosuccinate</name>
        <dbReference type="ChEBI" id="CHEBI:77875"/>
    </ligand>
</feature>
<comment type="similarity">
    <text evidence="10">Belongs to the quinolinate synthase family. Type 2 subfamily.</text>
</comment>
<dbReference type="RefSeq" id="WP_091392224.1">
    <property type="nucleotide sequence ID" value="NZ_FNQY01000001.1"/>
</dbReference>
<keyword evidence="7 10" id="KW-0479">Metal-binding</keyword>
<evidence type="ECO:0000313" key="11">
    <source>
        <dbReference type="EMBL" id="SDZ74781.1"/>
    </source>
</evidence>
<dbReference type="PANTHER" id="PTHR30573">
    <property type="entry name" value="QUINOLINATE SYNTHETASE A"/>
    <property type="match status" value="1"/>
</dbReference>
<comment type="cofactor">
    <cofactor evidence="10">
        <name>[4Fe-4S] cluster</name>
        <dbReference type="ChEBI" id="CHEBI:49883"/>
    </cofactor>
    <text evidence="10">Binds 1 [4Fe-4S] cluster per subunit.</text>
</comment>
<organism evidence="11 12">
    <name type="scientific">Arachidicoccus rhizosphaerae</name>
    <dbReference type="NCBI Taxonomy" id="551991"/>
    <lineage>
        <taxon>Bacteria</taxon>
        <taxon>Pseudomonadati</taxon>
        <taxon>Bacteroidota</taxon>
        <taxon>Chitinophagia</taxon>
        <taxon>Chitinophagales</taxon>
        <taxon>Chitinophagaceae</taxon>
        <taxon>Arachidicoccus</taxon>
    </lineage>
</organism>
<dbReference type="EC" id="2.5.1.72" evidence="2 10"/>
<evidence type="ECO:0000256" key="2">
    <source>
        <dbReference type="ARBA" id="ARBA00012669"/>
    </source>
</evidence>
<feature type="binding site" evidence="10">
    <location>
        <position position="61"/>
    </location>
    <ligand>
        <name>iminosuccinate</name>
        <dbReference type="ChEBI" id="CHEBI:77875"/>
    </ligand>
</feature>
<comment type="catalytic activity">
    <reaction evidence="10">
        <text>iminosuccinate + dihydroxyacetone phosphate = quinolinate + phosphate + 2 H2O + H(+)</text>
        <dbReference type="Rhea" id="RHEA:25888"/>
        <dbReference type="ChEBI" id="CHEBI:15377"/>
        <dbReference type="ChEBI" id="CHEBI:15378"/>
        <dbReference type="ChEBI" id="CHEBI:29959"/>
        <dbReference type="ChEBI" id="CHEBI:43474"/>
        <dbReference type="ChEBI" id="CHEBI:57642"/>
        <dbReference type="ChEBI" id="CHEBI:77875"/>
        <dbReference type="EC" id="2.5.1.72"/>
    </reaction>
</comment>
<dbReference type="UniPathway" id="UPA00253">
    <property type="reaction ID" value="UER00327"/>
</dbReference>
<proteinExistence type="inferred from homology"/>
<evidence type="ECO:0000256" key="1">
    <source>
        <dbReference type="ARBA" id="ARBA00005065"/>
    </source>
</evidence>
<dbReference type="InterPro" id="IPR036094">
    <property type="entry name" value="NadA_sf"/>
</dbReference>
<dbReference type="GO" id="GO:0034628">
    <property type="term" value="P:'de novo' NAD+ biosynthetic process from L-aspartate"/>
    <property type="evidence" value="ECO:0007669"/>
    <property type="project" value="TreeGrafter"/>
</dbReference>